<dbReference type="GO" id="GO:0005581">
    <property type="term" value="C:collagen trimer"/>
    <property type="evidence" value="ECO:0007669"/>
    <property type="project" value="UniProtKB-KW"/>
</dbReference>
<evidence type="ECO:0000256" key="2">
    <source>
        <dbReference type="ARBA" id="ARBA00023119"/>
    </source>
</evidence>
<dbReference type="PROSITE" id="PS00615">
    <property type="entry name" value="C_TYPE_LECTIN_1"/>
    <property type="match status" value="1"/>
</dbReference>
<dbReference type="InterPro" id="IPR008160">
    <property type="entry name" value="Collagen"/>
</dbReference>
<protein>
    <recommendedName>
        <fullName evidence="6">C-type lectin domain-containing protein</fullName>
    </recommendedName>
</protein>
<keyword evidence="5" id="KW-0812">Transmembrane</keyword>
<evidence type="ECO:0000256" key="5">
    <source>
        <dbReference type="SAM" id="Phobius"/>
    </source>
</evidence>
<dbReference type="EMBL" id="CACVKT020000567">
    <property type="protein sequence ID" value="CAC5360485.1"/>
    <property type="molecule type" value="Genomic_DNA"/>
</dbReference>
<reference evidence="7 8" key="1">
    <citation type="submission" date="2020-06" db="EMBL/GenBank/DDBJ databases">
        <authorList>
            <person name="Li R."/>
            <person name="Bekaert M."/>
        </authorList>
    </citation>
    <scope>NUCLEOTIDE SEQUENCE [LARGE SCALE GENOMIC DNA]</scope>
    <source>
        <strain evidence="8">wild</strain>
    </source>
</reference>
<dbReference type="AlphaFoldDB" id="A0A6J8A0V8"/>
<keyword evidence="8" id="KW-1185">Reference proteome</keyword>
<feature type="compositionally biased region" description="Basic and acidic residues" evidence="4">
    <location>
        <begin position="231"/>
        <end position="246"/>
    </location>
</feature>
<dbReference type="PANTHER" id="PTHR22803">
    <property type="entry name" value="MANNOSE, PHOSPHOLIPASE, LECTIN RECEPTOR RELATED"/>
    <property type="match status" value="1"/>
</dbReference>
<accession>A0A6J8A0V8</accession>
<gene>
    <name evidence="7" type="ORF">MCOR_2953</name>
</gene>
<evidence type="ECO:0000256" key="3">
    <source>
        <dbReference type="ARBA" id="ARBA00023157"/>
    </source>
</evidence>
<keyword evidence="3" id="KW-1015">Disulfide bond</keyword>
<dbReference type="SUPFAM" id="SSF56436">
    <property type="entry name" value="C-type lectin-like"/>
    <property type="match status" value="1"/>
</dbReference>
<organism evidence="7 8">
    <name type="scientific">Mytilus coruscus</name>
    <name type="common">Sea mussel</name>
    <dbReference type="NCBI Taxonomy" id="42192"/>
    <lineage>
        <taxon>Eukaryota</taxon>
        <taxon>Metazoa</taxon>
        <taxon>Spiralia</taxon>
        <taxon>Lophotrochozoa</taxon>
        <taxon>Mollusca</taxon>
        <taxon>Bivalvia</taxon>
        <taxon>Autobranchia</taxon>
        <taxon>Pteriomorphia</taxon>
        <taxon>Mytilida</taxon>
        <taxon>Mytiloidea</taxon>
        <taxon>Mytilidae</taxon>
        <taxon>Mytilinae</taxon>
        <taxon>Mytilus</taxon>
    </lineage>
</organism>
<dbReference type="Pfam" id="PF00059">
    <property type="entry name" value="Lectin_C"/>
    <property type="match status" value="1"/>
</dbReference>
<dbReference type="OrthoDB" id="6128183at2759"/>
<evidence type="ECO:0000256" key="1">
    <source>
        <dbReference type="ARBA" id="ARBA00022837"/>
    </source>
</evidence>
<dbReference type="Pfam" id="PF01391">
    <property type="entry name" value="Collagen"/>
    <property type="match status" value="1"/>
</dbReference>
<dbReference type="InterPro" id="IPR001304">
    <property type="entry name" value="C-type_lectin-like"/>
</dbReference>
<keyword evidence="1" id="KW-0106">Calcium</keyword>
<dbReference type="InterPro" id="IPR016187">
    <property type="entry name" value="CTDL_fold"/>
</dbReference>
<dbReference type="InterPro" id="IPR050111">
    <property type="entry name" value="C-type_lectin/snaclec_domain"/>
</dbReference>
<dbReference type="CDD" id="cd00037">
    <property type="entry name" value="CLECT"/>
    <property type="match status" value="1"/>
</dbReference>
<dbReference type="PROSITE" id="PS50041">
    <property type="entry name" value="C_TYPE_LECTIN_2"/>
    <property type="match status" value="1"/>
</dbReference>
<feature type="compositionally biased region" description="Basic and acidic residues" evidence="4">
    <location>
        <begin position="161"/>
        <end position="171"/>
    </location>
</feature>
<keyword evidence="2" id="KW-0176">Collagen</keyword>
<dbReference type="Proteomes" id="UP000507470">
    <property type="component" value="Unassembled WGS sequence"/>
</dbReference>
<evidence type="ECO:0000259" key="6">
    <source>
        <dbReference type="PROSITE" id="PS50041"/>
    </source>
</evidence>
<sequence length="382" mass="41364">MSEDVELVKILQAEDCNKSDLQTREIIGTNVENDRLAEIRKAIRKTDKLICVLTVVLLVGFSLAVTAVVMHLKAYYMEKSSGLDKQIQQLALNTSGLERQVQTLSNQLGEKGPMGEKDGNGTKGSAGKIGNNRDVGKNGRKGIIGDKGAVGTKGPNGDKGAVGEKGHKGERGLTSLVGPTGSRGLPGEKGQTGDKGQNGENGLPGSNGEHGEKGIRGDKGLIGSKGPIGDKGQRGERGQKGEKGSRGESVISMRCGSGWEQLMNSCYYFQFQSKKTWNDAKIDCRKRGGFLVKIDNALENWFLKFLINKSAGDFWIGAHDSVREGRFKWEADNTPLTYTNWNPGEPNNAGNKEDCAYLLSGDTSKWNDAPCSYTIFYICEKH</sequence>
<dbReference type="InterPro" id="IPR018378">
    <property type="entry name" value="C-type_lectin_CS"/>
</dbReference>
<feature type="region of interest" description="Disordered" evidence="4">
    <location>
        <begin position="106"/>
        <end position="249"/>
    </location>
</feature>
<feature type="domain" description="C-type lectin" evidence="6">
    <location>
        <begin position="262"/>
        <end position="380"/>
    </location>
</feature>
<evidence type="ECO:0000313" key="7">
    <source>
        <dbReference type="EMBL" id="CAC5360485.1"/>
    </source>
</evidence>
<proteinExistence type="predicted"/>
<keyword evidence="5" id="KW-1133">Transmembrane helix</keyword>
<feature type="transmembrane region" description="Helical" evidence="5">
    <location>
        <begin position="49"/>
        <end position="72"/>
    </location>
</feature>
<dbReference type="Gene3D" id="3.10.100.10">
    <property type="entry name" value="Mannose-Binding Protein A, subunit A"/>
    <property type="match status" value="1"/>
</dbReference>
<name>A0A6J8A0V8_MYTCO</name>
<evidence type="ECO:0000313" key="8">
    <source>
        <dbReference type="Proteomes" id="UP000507470"/>
    </source>
</evidence>
<keyword evidence="5" id="KW-0472">Membrane</keyword>
<evidence type="ECO:0000256" key="4">
    <source>
        <dbReference type="SAM" id="MobiDB-lite"/>
    </source>
</evidence>
<feature type="compositionally biased region" description="Basic and acidic residues" evidence="4">
    <location>
        <begin position="209"/>
        <end position="219"/>
    </location>
</feature>
<dbReference type="SMART" id="SM00034">
    <property type="entry name" value="CLECT"/>
    <property type="match status" value="1"/>
</dbReference>
<dbReference type="InterPro" id="IPR016186">
    <property type="entry name" value="C-type_lectin-like/link_sf"/>
</dbReference>